<dbReference type="AlphaFoldDB" id="A0A2S8GQL4"/>
<gene>
    <name evidence="1" type="ORF">C5Y93_07610</name>
</gene>
<organism evidence="1 2">
    <name type="scientific">Blastopirellula marina</name>
    <dbReference type="NCBI Taxonomy" id="124"/>
    <lineage>
        <taxon>Bacteria</taxon>
        <taxon>Pseudomonadati</taxon>
        <taxon>Planctomycetota</taxon>
        <taxon>Planctomycetia</taxon>
        <taxon>Pirellulales</taxon>
        <taxon>Pirellulaceae</taxon>
        <taxon>Blastopirellula</taxon>
    </lineage>
</organism>
<protein>
    <submittedName>
        <fullName evidence="1">Uncharacterized protein</fullName>
    </submittedName>
</protein>
<sequence>MARLRQELGDEYSQESACRYLNDRIGDKKAIYFLAMMVCTWELPLSREHVFAFARQLKANSRREEPYVDNAICFGVGDDRELKRELLQTFLLQGKKSQQQPAMIFLFPELERDSPDLFLDCVKVAATALPDSEMQVITSASPYFDCLPELDDEAEQSVLFALDKLADPDWIVRAKDYPLYGILFHYHLLASKLLRLDLMRRTLRLSLYAYTLRPVSYYFATILWKPYNLWHEDLATLLPGIDQMYLEEIARVPPNAELAKVCEEEFQRGILTQRLYLEDPKRWKPGSEPNWWKLRWQRKELLDAEKSGK</sequence>
<comment type="caution">
    <text evidence="1">The sequence shown here is derived from an EMBL/GenBank/DDBJ whole genome shotgun (WGS) entry which is preliminary data.</text>
</comment>
<dbReference type="Proteomes" id="UP000237819">
    <property type="component" value="Unassembled WGS sequence"/>
</dbReference>
<dbReference type="EMBL" id="PUHZ01000008">
    <property type="protein sequence ID" value="PQO46692.1"/>
    <property type="molecule type" value="Genomic_DNA"/>
</dbReference>
<evidence type="ECO:0000313" key="2">
    <source>
        <dbReference type="Proteomes" id="UP000237819"/>
    </source>
</evidence>
<proteinExistence type="predicted"/>
<name>A0A2S8GQL4_9BACT</name>
<evidence type="ECO:0000313" key="1">
    <source>
        <dbReference type="EMBL" id="PQO46692.1"/>
    </source>
</evidence>
<reference evidence="1 2" key="1">
    <citation type="submission" date="2018-02" db="EMBL/GenBank/DDBJ databases">
        <title>Comparative genomes isolates from brazilian mangrove.</title>
        <authorList>
            <person name="Araujo J.E."/>
            <person name="Taketani R.G."/>
            <person name="Silva M.C.P."/>
            <person name="Loureco M.V."/>
            <person name="Andreote F.D."/>
        </authorList>
    </citation>
    <scope>NUCLEOTIDE SEQUENCE [LARGE SCALE GENOMIC DNA]</scope>
    <source>
        <strain evidence="1 2">Nap-Phe MGV</strain>
    </source>
</reference>
<accession>A0A2S8GQL4</accession>